<keyword evidence="1" id="KW-1133">Transmembrane helix</keyword>
<feature type="transmembrane region" description="Helical" evidence="1">
    <location>
        <begin position="130"/>
        <end position="155"/>
    </location>
</feature>
<accession>A0ABW8RRC2</accession>
<organism evidence="2 3">
    <name type="scientific">Bacillus salipaludis</name>
    <dbReference type="NCBI Taxonomy" id="2547811"/>
    <lineage>
        <taxon>Bacteria</taxon>
        <taxon>Bacillati</taxon>
        <taxon>Bacillota</taxon>
        <taxon>Bacilli</taxon>
        <taxon>Bacillales</taxon>
        <taxon>Bacillaceae</taxon>
        <taxon>Bacillus</taxon>
    </lineage>
</organism>
<keyword evidence="1" id="KW-0472">Membrane</keyword>
<feature type="transmembrane region" description="Helical" evidence="1">
    <location>
        <begin position="39"/>
        <end position="63"/>
    </location>
</feature>
<name>A0ABW8RRC2_9BACI</name>
<dbReference type="Proteomes" id="UP001623041">
    <property type="component" value="Unassembled WGS sequence"/>
</dbReference>
<protein>
    <recommendedName>
        <fullName evidence="4">Glycerophosphoryl diester phosphodiesterase membrane domain-containing protein</fullName>
    </recommendedName>
</protein>
<evidence type="ECO:0000256" key="1">
    <source>
        <dbReference type="SAM" id="Phobius"/>
    </source>
</evidence>
<evidence type="ECO:0000313" key="3">
    <source>
        <dbReference type="Proteomes" id="UP001623041"/>
    </source>
</evidence>
<keyword evidence="3" id="KW-1185">Reference proteome</keyword>
<comment type="caution">
    <text evidence="2">The sequence shown here is derived from an EMBL/GenBank/DDBJ whole genome shotgun (WGS) entry which is preliminary data.</text>
</comment>
<proteinExistence type="predicted"/>
<sequence length="206" mass="22600">LLFPVAEAAILFAINHIRKNEEFTVGFVIKQAFSRFWPILGSGILFGLISLGIIIIPIVIVAVSGGVVAAAVDPIIGILLGIFLFLCGAIGIGLLLTRWSFYFGSVVLDKTSPGFSRSWRLSKNRTWASMGLYIVFYIIVSIISVAVELTFGLLLGNSVLLKMISNLATLFTTMIFSVGYGVMYLDLKTRHDADDLKELIEDYKTI</sequence>
<dbReference type="EMBL" id="JBJHQH010000039">
    <property type="protein sequence ID" value="MFK9095289.1"/>
    <property type="molecule type" value="Genomic_DNA"/>
</dbReference>
<reference evidence="2 3" key="1">
    <citation type="submission" date="2024-11" db="EMBL/GenBank/DDBJ databases">
        <authorList>
            <person name="Lucas J.A."/>
        </authorList>
    </citation>
    <scope>NUCLEOTIDE SEQUENCE [LARGE SCALE GENOMIC DNA]</scope>
    <source>
        <strain evidence="2 3">Z 5.4</strain>
    </source>
</reference>
<gene>
    <name evidence="2" type="ORF">ACJEBI_28050</name>
</gene>
<evidence type="ECO:0008006" key="4">
    <source>
        <dbReference type="Google" id="ProtNLM"/>
    </source>
</evidence>
<feature type="non-terminal residue" evidence="2">
    <location>
        <position position="1"/>
    </location>
</feature>
<dbReference type="RefSeq" id="WP_406583683.1">
    <property type="nucleotide sequence ID" value="NZ_JBJHQH010000039.1"/>
</dbReference>
<feature type="transmembrane region" description="Helical" evidence="1">
    <location>
        <begin position="75"/>
        <end position="96"/>
    </location>
</feature>
<evidence type="ECO:0000313" key="2">
    <source>
        <dbReference type="EMBL" id="MFK9095289.1"/>
    </source>
</evidence>
<keyword evidence="1" id="KW-0812">Transmembrane</keyword>
<feature type="transmembrane region" description="Helical" evidence="1">
    <location>
        <begin position="167"/>
        <end position="187"/>
    </location>
</feature>